<evidence type="ECO:0000256" key="4">
    <source>
        <dbReference type="ARBA" id="ARBA00022519"/>
    </source>
</evidence>
<keyword evidence="3" id="KW-1003">Cell membrane</keyword>
<dbReference type="PANTHER" id="PTHR35011">
    <property type="entry name" value="2,3-DIKETO-L-GULONATE TRAP TRANSPORTER SMALL PERMEASE PROTEIN YIAM"/>
    <property type="match status" value="1"/>
</dbReference>
<dbReference type="PANTHER" id="PTHR35011:SF2">
    <property type="entry name" value="2,3-DIKETO-L-GULONATE TRAP TRANSPORTER SMALL PERMEASE PROTEIN YIAM"/>
    <property type="match status" value="1"/>
</dbReference>
<dbReference type="InterPro" id="IPR007387">
    <property type="entry name" value="TRAP_DctQ"/>
</dbReference>
<keyword evidence="2" id="KW-0813">Transport</keyword>
<sequence length="209" mass="22040">MNDTAPRRTARDGERFLSNADLAAIDRPDLEVATPRGTDPVNEALRRLGATLAVVSLLIVWALLLLSVALRYLTGSSMDFAAELPAYLYPWIIAGGVIVAMSLGGHIAVDFLLTRLRPGARRGVEVGVWTASGLLFALVTVLCVPLLGPLVEQVTPILGWPRMGSFAAFILMTIALTVQSLARAVHIARGGSEAVPGPAGSAPEEVHGV</sequence>
<evidence type="ECO:0000256" key="7">
    <source>
        <dbReference type="ARBA" id="ARBA00023136"/>
    </source>
</evidence>
<evidence type="ECO:0000256" key="3">
    <source>
        <dbReference type="ARBA" id="ARBA00022475"/>
    </source>
</evidence>
<comment type="subcellular location">
    <subcellularLocation>
        <location evidence="1">Cell inner membrane</location>
        <topology evidence="1">Multi-pass membrane protein</topology>
    </subcellularLocation>
</comment>
<organism evidence="11 12">
    <name type="scientific">Nesterenkonia halobia</name>
    <dbReference type="NCBI Taxonomy" id="37922"/>
    <lineage>
        <taxon>Bacteria</taxon>
        <taxon>Bacillati</taxon>
        <taxon>Actinomycetota</taxon>
        <taxon>Actinomycetes</taxon>
        <taxon>Micrococcales</taxon>
        <taxon>Micrococcaceae</taxon>
        <taxon>Nesterenkonia</taxon>
    </lineage>
</organism>
<dbReference type="Proteomes" id="UP001501736">
    <property type="component" value="Unassembled WGS sequence"/>
</dbReference>
<keyword evidence="6 9" id="KW-1133">Transmembrane helix</keyword>
<evidence type="ECO:0000259" key="10">
    <source>
        <dbReference type="Pfam" id="PF04290"/>
    </source>
</evidence>
<keyword evidence="5 9" id="KW-0812">Transmembrane</keyword>
<evidence type="ECO:0000313" key="11">
    <source>
        <dbReference type="EMBL" id="GAA3286392.1"/>
    </source>
</evidence>
<evidence type="ECO:0000256" key="9">
    <source>
        <dbReference type="SAM" id="Phobius"/>
    </source>
</evidence>
<evidence type="ECO:0000313" key="12">
    <source>
        <dbReference type="Proteomes" id="UP001501736"/>
    </source>
</evidence>
<evidence type="ECO:0000256" key="2">
    <source>
        <dbReference type="ARBA" id="ARBA00022448"/>
    </source>
</evidence>
<name>A0ABP6REL1_9MICC</name>
<reference evidence="12" key="1">
    <citation type="journal article" date="2019" name="Int. J. Syst. Evol. Microbiol.">
        <title>The Global Catalogue of Microorganisms (GCM) 10K type strain sequencing project: providing services to taxonomists for standard genome sequencing and annotation.</title>
        <authorList>
            <consortium name="The Broad Institute Genomics Platform"/>
            <consortium name="The Broad Institute Genome Sequencing Center for Infectious Disease"/>
            <person name="Wu L."/>
            <person name="Ma J."/>
        </authorList>
    </citation>
    <scope>NUCLEOTIDE SEQUENCE [LARGE SCALE GENOMIC DNA]</scope>
    <source>
        <strain evidence="12">JCM 11483</strain>
    </source>
</reference>
<evidence type="ECO:0000256" key="8">
    <source>
        <dbReference type="ARBA" id="ARBA00038436"/>
    </source>
</evidence>
<feature type="transmembrane region" description="Helical" evidence="9">
    <location>
        <begin position="88"/>
        <end position="114"/>
    </location>
</feature>
<feature type="transmembrane region" description="Helical" evidence="9">
    <location>
        <begin position="48"/>
        <end position="68"/>
    </location>
</feature>
<keyword evidence="12" id="KW-1185">Reference proteome</keyword>
<evidence type="ECO:0000256" key="1">
    <source>
        <dbReference type="ARBA" id="ARBA00004429"/>
    </source>
</evidence>
<protein>
    <recommendedName>
        <fullName evidence="10">Tripartite ATP-independent periplasmic transporters DctQ component domain-containing protein</fullName>
    </recommendedName>
</protein>
<dbReference type="RefSeq" id="WP_344721109.1">
    <property type="nucleotide sequence ID" value="NZ_BAAAYG010000009.1"/>
</dbReference>
<evidence type="ECO:0000256" key="6">
    <source>
        <dbReference type="ARBA" id="ARBA00022989"/>
    </source>
</evidence>
<proteinExistence type="inferred from homology"/>
<dbReference type="Pfam" id="PF04290">
    <property type="entry name" value="DctQ"/>
    <property type="match status" value="1"/>
</dbReference>
<dbReference type="EMBL" id="BAAAYG010000009">
    <property type="protein sequence ID" value="GAA3286392.1"/>
    <property type="molecule type" value="Genomic_DNA"/>
</dbReference>
<comment type="caution">
    <text evidence="11">The sequence shown here is derived from an EMBL/GenBank/DDBJ whole genome shotgun (WGS) entry which is preliminary data.</text>
</comment>
<comment type="similarity">
    <text evidence="8">Belongs to the TRAP transporter small permease family.</text>
</comment>
<gene>
    <name evidence="11" type="ORF">GCM10020260_21060</name>
</gene>
<dbReference type="InterPro" id="IPR055348">
    <property type="entry name" value="DctQ"/>
</dbReference>
<keyword evidence="7 9" id="KW-0472">Membrane</keyword>
<feature type="domain" description="Tripartite ATP-independent periplasmic transporters DctQ component" evidence="10">
    <location>
        <begin position="62"/>
        <end position="189"/>
    </location>
</feature>
<evidence type="ECO:0000256" key="5">
    <source>
        <dbReference type="ARBA" id="ARBA00022692"/>
    </source>
</evidence>
<feature type="transmembrane region" description="Helical" evidence="9">
    <location>
        <begin position="126"/>
        <end position="151"/>
    </location>
</feature>
<accession>A0ABP6REL1</accession>
<keyword evidence="4" id="KW-0997">Cell inner membrane</keyword>
<feature type="transmembrane region" description="Helical" evidence="9">
    <location>
        <begin position="163"/>
        <end position="182"/>
    </location>
</feature>